<name>A0A9Q0R0V9_9MAGN</name>
<evidence type="ECO:0000256" key="1">
    <source>
        <dbReference type="SAM" id="MobiDB-lite"/>
    </source>
</evidence>
<dbReference type="AlphaFoldDB" id="A0A9Q0R0V9"/>
<protein>
    <submittedName>
        <fullName evidence="2">Uncharacterized protein</fullName>
    </submittedName>
</protein>
<evidence type="ECO:0000313" key="2">
    <source>
        <dbReference type="EMBL" id="KAJ4979300.1"/>
    </source>
</evidence>
<dbReference type="EMBL" id="JAMYWD010000002">
    <property type="protein sequence ID" value="KAJ4979300.1"/>
    <property type="molecule type" value="Genomic_DNA"/>
</dbReference>
<proteinExistence type="predicted"/>
<sequence length="202" mass="21779">MEFLSGRGKDLFPVGVAVFGGQNGYRVRYDGELNNGASLLHAWAPRLLHVKDAMISYFLGGSNSGWVALKVSRSIVVDLRPGSVVDQRLQREGNQGDRLHRGSVAVVCKSGAMAKSMKIGPNKEGFADMGRSLGFPSVDPMNLVKQLAPHTDSIHGVMLLDHNLSAEGRILLDVSSSGFMSQRQHGSNRMISHVQGSGPRVT</sequence>
<organism evidence="2 3">
    <name type="scientific">Protea cynaroides</name>
    <dbReference type="NCBI Taxonomy" id="273540"/>
    <lineage>
        <taxon>Eukaryota</taxon>
        <taxon>Viridiplantae</taxon>
        <taxon>Streptophyta</taxon>
        <taxon>Embryophyta</taxon>
        <taxon>Tracheophyta</taxon>
        <taxon>Spermatophyta</taxon>
        <taxon>Magnoliopsida</taxon>
        <taxon>Proteales</taxon>
        <taxon>Proteaceae</taxon>
        <taxon>Protea</taxon>
    </lineage>
</organism>
<evidence type="ECO:0000313" key="3">
    <source>
        <dbReference type="Proteomes" id="UP001141806"/>
    </source>
</evidence>
<comment type="caution">
    <text evidence="2">The sequence shown here is derived from an EMBL/GenBank/DDBJ whole genome shotgun (WGS) entry which is preliminary data.</text>
</comment>
<keyword evidence="3" id="KW-1185">Reference proteome</keyword>
<gene>
    <name evidence="2" type="ORF">NE237_010080</name>
</gene>
<feature type="region of interest" description="Disordered" evidence="1">
    <location>
        <begin position="182"/>
        <end position="202"/>
    </location>
</feature>
<dbReference type="Proteomes" id="UP001141806">
    <property type="component" value="Unassembled WGS sequence"/>
</dbReference>
<accession>A0A9Q0R0V9</accession>
<reference evidence="2" key="1">
    <citation type="journal article" date="2023" name="Plant J.">
        <title>The genome of the king protea, Protea cynaroides.</title>
        <authorList>
            <person name="Chang J."/>
            <person name="Duong T.A."/>
            <person name="Schoeman C."/>
            <person name="Ma X."/>
            <person name="Roodt D."/>
            <person name="Barker N."/>
            <person name="Li Z."/>
            <person name="Van de Peer Y."/>
            <person name="Mizrachi E."/>
        </authorList>
    </citation>
    <scope>NUCLEOTIDE SEQUENCE</scope>
    <source>
        <tissue evidence="2">Young leaves</tissue>
    </source>
</reference>